<keyword evidence="3" id="KW-1185">Reference proteome</keyword>
<feature type="compositionally biased region" description="Basic residues" evidence="1">
    <location>
        <begin position="1"/>
        <end position="11"/>
    </location>
</feature>
<dbReference type="EMBL" id="SRLO01001411">
    <property type="protein sequence ID" value="TNN38062.1"/>
    <property type="molecule type" value="Genomic_DNA"/>
</dbReference>
<evidence type="ECO:0000256" key="1">
    <source>
        <dbReference type="SAM" id="MobiDB-lite"/>
    </source>
</evidence>
<proteinExistence type="predicted"/>
<evidence type="ECO:0000313" key="3">
    <source>
        <dbReference type="Proteomes" id="UP000314294"/>
    </source>
</evidence>
<gene>
    <name evidence="2" type="ORF">EYF80_051777</name>
</gene>
<feature type="region of interest" description="Disordered" evidence="1">
    <location>
        <begin position="1"/>
        <end position="20"/>
    </location>
</feature>
<organism evidence="2 3">
    <name type="scientific">Liparis tanakae</name>
    <name type="common">Tanaka's snailfish</name>
    <dbReference type="NCBI Taxonomy" id="230148"/>
    <lineage>
        <taxon>Eukaryota</taxon>
        <taxon>Metazoa</taxon>
        <taxon>Chordata</taxon>
        <taxon>Craniata</taxon>
        <taxon>Vertebrata</taxon>
        <taxon>Euteleostomi</taxon>
        <taxon>Actinopterygii</taxon>
        <taxon>Neopterygii</taxon>
        <taxon>Teleostei</taxon>
        <taxon>Neoteleostei</taxon>
        <taxon>Acanthomorphata</taxon>
        <taxon>Eupercaria</taxon>
        <taxon>Perciformes</taxon>
        <taxon>Cottioidei</taxon>
        <taxon>Cottales</taxon>
        <taxon>Liparidae</taxon>
        <taxon>Liparis</taxon>
    </lineage>
</organism>
<accession>A0A4Z2FCE3</accession>
<reference evidence="2 3" key="1">
    <citation type="submission" date="2019-03" db="EMBL/GenBank/DDBJ databases">
        <title>First draft genome of Liparis tanakae, snailfish: a comprehensive survey of snailfish specific genes.</title>
        <authorList>
            <person name="Kim W."/>
            <person name="Song I."/>
            <person name="Jeong J.-H."/>
            <person name="Kim D."/>
            <person name="Kim S."/>
            <person name="Ryu S."/>
            <person name="Song J.Y."/>
            <person name="Lee S.K."/>
        </authorList>
    </citation>
    <scope>NUCLEOTIDE SEQUENCE [LARGE SCALE GENOMIC DNA]</scope>
    <source>
        <tissue evidence="2">Muscle</tissue>
    </source>
</reference>
<comment type="caution">
    <text evidence="2">The sequence shown here is derived from an EMBL/GenBank/DDBJ whole genome shotgun (WGS) entry which is preliminary data.</text>
</comment>
<evidence type="ECO:0000313" key="2">
    <source>
        <dbReference type="EMBL" id="TNN38062.1"/>
    </source>
</evidence>
<dbReference type="Proteomes" id="UP000314294">
    <property type="component" value="Unassembled WGS sequence"/>
</dbReference>
<protein>
    <submittedName>
        <fullName evidence="2">Uncharacterized protein</fullName>
    </submittedName>
</protein>
<sequence>MSTPRASRRVRSPNDGSELHVGLKKEEEIISCSAAGVIPAGYCVSGPGCMGEEEGRKEGGGREGGRGEEEGRRRECDIALR</sequence>
<name>A0A4Z2FCE3_9TELE</name>
<dbReference type="AlphaFoldDB" id="A0A4Z2FCE3"/>
<feature type="compositionally biased region" description="Basic and acidic residues" evidence="1">
    <location>
        <begin position="53"/>
        <end position="81"/>
    </location>
</feature>
<feature type="region of interest" description="Disordered" evidence="1">
    <location>
        <begin position="48"/>
        <end position="81"/>
    </location>
</feature>